<comment type="cofactor">
    <cofactor evidence="10">
        <name>Ca(2+)</name>
        <dbReference type="ChEBI" id="CHEBI:29108"/>
    </cofactor>
    <text evidence="10">Binds 2 calcium ions per subunit.</text>
</comment>
<proteinExistence type="inferred from homology"/>
<evidence type="ECO:0000256" key="10">
    <source>
        <dbReference type="RuleBase" id="RU362112"/>
    </source>
</evidence>
<evidence type="ECO:0000259" key="11">
    <source>
        <dbReference type="PROSITE" id="PS51828"/>
    </source>
</evidence>
<keyword evidence="4 10" id="KW-0479">Metal-binding</keyword>
<dbReference type="InterPro" id="IPR001759">
    <property type="entry name" value="PTX_dom"/>
</dbReference>
<evidence type="ECO:0000313" key="13">
    <source>
        <dbReference type="Proteomes" id="UP000694569"/>
    </source>
</evidence>
<dbReference type="PANTHER" id="PTHR45869">
    <property type="entry name" value="C-REACTIVE PROTEIN-RELATED"/>
    <property type="match status" value="1"/>
</dbReference>
<protein>
    <recommendedName>
        <fullName evidence="10">Pentraxin family member</fullName>
    </recommendedName>
</protein>
<dbReference type="Ensembl" id="ENSLLET00000040058.1">
    <property type="protein sequence ID" value="ENSLLEP00000038538.1"/>
    <property type="gene ID" value="ENSLLEG00000024452.1"/>
</dbReference>
<accession>A0A8C5QJ61</accession>
<keyword evidence="7 9" id="KW-1015">Disulfide bond</keyword>
<dbReference type="SUPFAM" id="SSF49899">
    <property type="entry name" value="Concanavalin A-like lectins/glucanases"/>
    <property type="match status" value="1"/>
</dbReference>
<dbReference type="InterPro" id="IPR013320">
    <property type="entry name" value="ConA-like_dom_sf"/>
</dbReference>
<name>A0A8C5QJ61_9ANUR</name>
<comment type="subcellular location">
    <subcellularLocation>
        <location evidence="1 10">Secreted</location>
    </subcellularLocation>
</comment>
<dbReference type="Proteomes" id="UP000694569">
    <property type="component" value="Unplaced"/>
</dbReference>
<dbReference type="SMART" id="SM00159">
    <property type="entry name" value="PTX"/>
    <property type="match status" value="1"/>
</dbReference>
<dbReference type="PRINTS" id="PR00895">
    <property type="entry name" value="PENTAXIN"/>
</dbReference>
<keyword evidence="3" id="KW-0964">Secreted</keyword>
<dbReference type="GO" id="GO:0005576">
    <property type="term" value="C:extracellular region"/>
    <property type="evidence" value="ECO:0007669"/>
    <property type="project" value="UniProtKB-SubCell"/>
</dbReference>
<dbReference type="Gene3D" id="2.60.120.200">
    <property type="match status" value="1"/>
</dbReference>
<dbReference type="GO" id="GO:0006953">
    <property type="term" value="P:acute-phase response"/>
    <property type="evidence" value="ECO:0007669"/>
    <property type="project" value="UniProtKB-KW"/>
</dbReference>
<evidence type="ECO:0000256" key="9">
    <source>
        <dbReference type="PROSITE-ProRule" id="PRU01172"/>
    </source>
</evidence>
<feature type="disulfide bond" evidence="9">
    <location>
        <begin position="52"/>
        <end position="111"/>
    </location>
</feature>
<evidence type="ECO:0000256" key="6">
    <source>
        <dbReference type="ARBA" id="ARBA00022837"/>
    </source>
</evidence>
<sequence length="232" mass="26146">MKTYILCLVFIVGSLAQEDLSGKVFIFPKETKTAHVILKPETPKPLGKLTVCLRSYTEITRHHSLFSLATSGKDNMFLIFPKPPSITSIYINQDEIQIRTDTEVLDWKHTCVSWDSDSGVIQLWVNGKLHLRKVSNKGFTIPSPASIILGQEQDSYGGGFDAGQSFFGEISEVYMWDYVLTPEDIKQVQVNDKIGNFLSWTSLSYEIKGDVLVQPKLQCKSLGYTASLYYEC</sequence>
<dbReference type="AlphaFoldDB" id="A0A8C5QJ61"/>
<feature type="chain" id="PRO_5034493231" description="Pentraxin family member" evidence="10">
    <location>
        <begin position="17"/>
        <end position="232"/>
    </location>
</feature>
<dbReference type="PROSITE" id="PS00289">
    <property type="entry name" value="PTX_1"/>
    <property type="match status" value="1"/>
</dbReference>
<evidence type="ECO:0000256" key="5">
    <source>
        <dbReference type="ARBA" id="ARBA00022729"/>
    </source>
</evidence>
<keyword evidence="2" id="KW-0011">Acute phase</keyword>
<dbReference type="InterPro" id="IPR051005">
    <property type="entry name" value="Pentraxin_domain"/>
</dbReference>
<evidence type="ECO:0000256" key="4">
    <source>
        <dbReference type="ARBA" id="ARBA00022723"/>
    </source>
</evidence>
<dbReference type="GeneTree" id="ENSGT01100000263515"/>
<reference evidence="12" key="2">
    <citation type="submission" date="2025-09" db="UniProtKB">
        <authorList>
            <consortium name="Ensembl"/>
        </authorList>
    </citation>
    <scope>IDENTIFICATION</scope>
</reference>
<keyword evidence="5 10" id="KW-0732">Signal</keyword>
<keyword evidence="13" id="KW-1185">Reference proteome</keyword>
<evidence type="ECO:0000256" key="2">
    <source>
        <dbReference type="ARBA" id="ARBA00022486"/>
    </source>
</evidence>
<dbReference type="PANTHER" id="PTHR45869:SF7">
    <property type="entry name" value="C-REACTIVE PROTEIN"/>
    <property type="match status" value="1"/>
</dbReference>
<evidence type="ECO:0000256" key="8">
    <source>
        <dbReference type="ARBA" id="ARBA00038102"/>
    </source>
</evidence>
<dbReference type="FunFam" id="2.60.120.200:FF:000070">
    <property type="entry name" value="Serum amyloid P-component"/>
    <property type="match status" value="1"/>
</dbReference>
<dbReference type="PROSITE" id="PS51828">
    <property type="entry name" value="PTX_2"/>
    <property type="match status" value="1"/>
</dbReference>
<dbReference type="InterPro" id="IPR030476">
    <property type="entry name" value="Pentaxin_CS"/>
</dbReference>
<comment type="subunit">
    <text evidence="10">Homopentamer. Pentaxin (or pentraxin) have a discoid arrangement of 5 non-covalently bound subunits.</text>
</comment>
<evidence type="ECO:0000256" key="7">
    <source>
        <dbReference type="ARBA" id="ARBA00023157"/>
    </source>
</evidence>
<keyword evidence="6 10" id="KW-0106">Calcium</keyword>
<evidence type="ECO:0000256" key="1">
    <source>
        <dbReference type="ARBA" id="ARBA00004613"/>
    </source>
</evidence>
<evidence type="ECO:0000256" key="3">
    <source>
        <dbReference type="ARBA" id="ARBA00022525"/>
    </source>
</evidence>
<evidence type="ECO:0000313" key="12">
    <source>
        <dbReference type="Ensembl" id="ENSLLEP00000038538.1"/>
    </source>
</evidence>
<feature type="signal peptide" evidence="10">
    <location>
        <begin position="1"/>
        <end position="16"/>
    </location>
</feature>
<comment type="similarity">
    <text evidence="8 10">Belongs to the pentraxin family.</text>
</comment>
<dbReference type="CDD" id="cd00152">
    <property type="entry name" value="PTX"/>
    <property type="match status" value="1"/>
</dbReference>
<dbReference type="OrthoDB" id="547680at2759"/>
<feature type="domain" description="Pentraxin (PTX)" evidence="11">
    <location>
        <begin position="21"/>
        <end position="219"/>
    </location>
</feature>
<organism evidence="12 13">
    <name type="scientific">Leptobrachium leishanense</name>
    <name type="common">Leishan spiny toad</name>
    <dbReference type="NCBI Taxonomy" id="445787"/>
    <lineage>
        <taxon>Eukaryota</taxon>
        <taxon>Metazoa</taxon>
        <taxon>Chordata</taxon>
        <taxon>Craniata</taxon>
        <taxon>Vertebrata</taxon>
        <taxon>Euteleostomi</taxon>
        <taxon>Amphibia</taxon>
        <taxon>Batrachia</taxon>
        <taxon>Anura</taxon>
        <taxon>Pelobatoidea</taxon>
        <taxon>Megophryidae</taxon>
        <taxon>Leptobrachium</taxon>
    </lineage>
</organism>
<dbReference type="Pfam" id="PF00354">
    <property type="entry name" value="Pentaxin"/>
    <property type="match status" value="1"/>
</dbReference>
<reference evidence="12" key="1">
    <citation type="submission" date="2025-08" db="UniProtKB">
        <authorList>
            <consortium name="Ensembl"/>
        </authorList>
    </citation>
    <scope>IDENTIFICATION</scope>
</reference>
<dbReference type="GO" id="GO:0046872">
    <property type="term" value="F:metal ion binding"/>
    <property type="evidence" value="ECO:0007669"/>
    <property type="project" value="UniProtKB-KW"/>
</dbReference>